<keyword evidence="8 18" id="KW-0472">Membrane</keyword>
<keyword evidence="12" id="KW-0325">Glycoprotein</keyword>
<feature type="transmembrane region" description="Helical" evidence="18">
    <location>
        <begin position="443"/>
        <end position="461"/>
    </location>
</feature>
<dbReference type="InterPro" id="IPR047024">
    <property type="entry name" value="Gabra-1-6_TM"/>
</dbReference>
<keyword evidence="3 18" id="KW-0812">Transmembrane</keyword>
<evidence type="ECO:0000259" key="20">
    <source>
        <dbReference type="Pfam" id="PF02932"/>
    </source>
</evidence>
<evidence type="ECO:0000259" key="19">
    <source>
        <dbReference type="Pfam" id="PF02931"/>
    </source>
</evidence>
<dbReference type="InterPro" id="IPR036734">
    <property type="entry name" value="Neur_chan_lig-bd_sf"/>
</dbReference>
<gene>
    <name evidence="21" type="primary">Gabra5_0</name>
    <name evidence="21" type="ORF">GTO93_0015695</name>
</gene>
<dbReference type="Proteomes" id="UP001166093">
    <property type="component" value="Unassembled WGS sequence"/>
</dbReference>
<feature type="transmembrane region" description="Helical" evidence="18">
    <location>
        <begin position="333"/>
        <end position="356"/>
    </location>
</feature>
<evidence type="ECO:0000256" key="8">
    <source>
        <dbReference type="ARBA" id="ARBA00023136"/>
    </source>
</evidence>
<keyword evidence="5 18" id="KW-1133">Transmembrane helix</keyword>
<feature type="transmembrane region" description="Helical" evidence="18">
    <location>
        <begin position="268"/>
        <end position="292"/>
    </location>
</feature>
<feature type="domain" description="Neurotransmitter-gated ion-channel transmembrane" evidence="20">
    <location>
        <begin position="275"/>
        <end position="366"/>
    </location>
</feature>
<comment type="subcellular location">
    <subcellularLocation>
        <location evidence="17">Postsynaptic cell membrane</location>
        <topology evidence="17">Multi-pass membrane protein</topology>
    </subcellularLocation>
</comment>
<protein>
    <submittedName>
        <fullName evidence="21">GBRA5 protein</fullName>
    </submittedName>
</protein>
<feature type="non-terminal residue" evidence="21">
    <location>
        <position position="474"/>
    </location>
</feature>
<dbReference type="InterPro" id="IPR038050">
    <property type="entry name" value="Neuro_actylchol_rec"/>
</dbReference>
<dbReference type="InterPro" id="IPR006201">
    <property type="entry name" value="Neur_channel"/>
</dbReference>
<proteinExistence type="inferred from homology"/>
<feature type="non-terminal residue" evidence="21">
    <location>
        <position position="1"/>
    </location>
</feature>
<evidence type="ECO:0000256" key="4">
    <source>
        <dbReference type="ARBA" id="ARBA00022729"/>
    </source>
</evidence>
<reference evidence="21" key="1">
    <citation type="journal article" date="2021" name="Cell">
        <title>Tracing the genetic footprints of vertebrate landing in non-teleost ray-finned fishes.</title>
        <authorList>
            <person name="Bi X."/>
            <person name="Wang K."/>
            <person name="Yang L."/>
            <person name="Pan H."/>
            <person name="Jiang H."/>
            <person name="Wei Q."/>
            <person name="Fang M."/>
            <person name="Yu H."/>
            <person name="Zhu C."/>
            <person name="Cai Y."/>
            <person name="He Y."/>
            <person name="Gan X."/>
            <person name="Zeng H."/>
            <person name="Yu D."/>
            <person name="Zhu Y."/>
            <person name="Jiang H."/>
            <person name="Qiu Q."/>
            <person name="Yang H."/>
            <person name="Zhang Y.E."/>
            <person name="Wang W."/>
            <person name="Zhu M."/>
            <person name="He S."/>
            <person name="Zhang G."/>
        </authorList>
    </citation>
    <scope>NUCLEOTIDE SEQUENCE</scope>
    <source>
        <strain evidence="21">Pddl_001</strain>
    </source>
</reference>
<evidence type="ECO:0000256" key="17">
    <source>
        <dbReference type="ARBA" id="ARBA00034104"/>
    </source>
</evidence>
<keyword evidence="15" id="KW-1071">Ligand-gated ion channel</keyword>
<dbReference type="InterPro" id="IPR006028">
    <property type="entry name" value="GABAA/Glycine_rcpt"/>
</dbReference>
<evidence type="ECO:0000256" key="6">
    <source>
        <dbReference type="ARBA" id="ARBA00023018"/>
    </source>
</evidence>
<evidence type="ECO:0000256" key="10">
    <source>
        <dbReference type="ARBA" id="ARBA00023170"/>
    </source>
</evidence>
<dbReference type="CDD" id="cd19052">
    <property type="entry name" value="LGIC_TM_GABAAR_alpha"/>
    <property type="match status" value="1"/>
</dbReference>
<dbReference type="EMBL" id="JAAWVQ010031940">
    <property type="protein sequence ID" value="MBN3273555.1"/>
    <property type="molecule type" value="Genomic_DNA"/>
</dbReference>
<dbReference type="PRINTS" id="PR00252">
    <property type="entry name" value="NRIONCHANNEL"/>
</dbReference>
<keyword evidence="4" id="KW-0732">Signal</keyword>
<dbReference type="Pfam" id="PF02932">
    <property type="entry name" value="Neur_chan_memb"/>
    <property type="match status" value="1"/>
</dbReference>
<evidence type="ECO:0000256" key="11">
    <source>
        <dbReference type="ARBA" id="ARBA00023173"/>
    </source>
</evidence>
<keyword evidence="1 18" id="KW-0813">Transport</keyword>
<dbReference type="InterPro" id="IPR001390">
    <property type="entry name" value="GABAAa_rcpt"/>
</dbReference>
<keyword evidence="14" id="KW-0628">Postsynaptic cell membrane</keyword>
<evidence type="ECO:0000313" key="21">
    <source>
        <dbReference type="EMBL" id="MBN3273555.1"/>
    </source>
</evidence>
<dbReference type="PRINTS" id="PR01079">
    <property type="entry name" value="GABAARALPHA"/>
</dbReference>
<evidence type="ECO:0000256" key="16">
    <source>
        <dbReference type="ARBA" id="ARBA00023303"/>
    </source>
</evidence>
<dbReference type="PRINTS" id="PR00253">
    <property type="entry name" value="GABAARECEPTR"/>
</dbReference>
<dbReference type="PANTHER" id="PTHR18945">
    <property type="entry name" value="NEUROTRANSMITTER GATED ION CHANNEL"/>
    <property type="match status" value="1"/>
</dbReference>
<evidence type="ECO:0000256" key="14">
    <source>
        <dbReference type="ARBA" id="ARBA00023257"/>
    </source>
</evidence>
<keyword evidence="22" id="KW-1185">Reference proteome</keyword>
<keyword evidence="10" id="KW-0675">Receptor</keyword>
<keyword evidence="7 18" id="KW-0406">Ion transport</keyword>
<evidence type="ECO:0000256" key="18">
    <source>
        <dbReference type="RuleBase" id="RU000687"/>
    </source>
</evidence>
<evidence type="ECO:0000256" key="5">
    <source>
        <dbReference type="ARBA" id="ARBA00022989"/>
    </source>
</evidence>
<dbReference type="PROSITE" id="PS00236">
    <property type="entry name" value="NEUROTR_ION_CHANNEL"/>
    <property type="match status" value="1"/>
</dbReference>
<keyword evidence="13" id="KW-0868">Chloride</keyword>
<comment type="caution">
    <text evidence="21">The sequence shown here is derived from an EMBL/GenBank/DDBJ whole genome shotgun (WGS) entry which is preliminary data.</text>
</comment>
<keyword evidence="9" id="KW-1015">Disulfide bond</keyword>
<dbReference type="InterPro" id="IPR036719">
    <property type="entry name" value="Neuro-gated_channel_TM_sf"/>
</dbReference>
<evidence type="ECO:0000256" key="13">
    <source>
        <dbReference type="ARBA" id="ARBA00023214"/>
    </source>
</evidence>
<feature type="domain" description="Neurotransmitter-gated ion-channel ligand-binding" evidence="19">
    <location>
        <begin position="18"/>
        <end position="203"/>
    </location>
</feature>
<dbReference type="SUPFAM" id="SSF90112">
    <property type="entry name" value="Neurotransmitter-gated ion-channel transmembrane pore"/>
    <property type="match status" value="1"/>
</dbReference>
<dbReference type="Gene3D" id="1.20.58.390">
    <property type="entry name" value="Neurotransmitter-gated ion-channel transmembrane domain"/>
    <property type="match status" value="1"/>
</dbReference>
<dbReference type="InterPro" id="IPR006202">
    <property type="entry name" value="Neur_chan_lig-bd"/>
</dbReference>
<keyword evidence="6" id="KW-0770">Synapse</keyword>
<evidence type="ECO:0000256" key="9">
    <source>
        <dbReference type="ARBA" id="ARBA00023157"/>
    </source>
</evidence>
<evidence type="ECO:0000256" key="7">
    <source>
        <dbReference type="ARBA" id="ARBA00023065"/>
    </source>
</evidence>
<evidence type="ECO:0000256" key="2">
    <source>
        <dbReference type="ARBA" id="ARBA00022475"/>
    </source>
</evidence>
<evidence type="ECO:0000256" key="1">
    <source>
        <dbReference type="ARBA" id="ARBA00022448"/>
    </source>
</evidence>
<evidence type="ECO:0000313" key="22">
    <source>
        <dbReference type="Proteomes" id="UP001166093"/>
    </source>
</evidence>
<sequence length="474" mass="53374">MAAGTLKEDPNNNITIFTRILDGLLDGYDNRLRPGLGERITEVKTNIYVTSFGPVSDTEMEYTIDVFFRQSWKDERLKFKGPMQRLPLNNLLASKIWTPDTFFLNGKKSIAHNMTTPNKLLRLEDDGTLLYTMRLTISAECPMQLEDFPMDAHACPLKFGSYAYPDSEVVYIWTSGAARSVVVAEDGSRLNQYHLIGQTVGREVIRTSTVSLPNVKEGRRYQSLVHLEKDPRSGVIVDGRPPLRNRKVCSGSGQYTVMTAHFHLKRKIGYFVIQTYLPCIMTVILSQVSFWLNRESVPARTVFGVTTVLTMTTLSISARNSLPKVAYATAMDWFIAVCYAFVFSALIEFATVNYFTKRSWAWDGKKAFEAHQPKKKPPMALTKKANNVCMAVGVNNTANIMKESVLSTISNSTSVQMKPAEAKPPEAEKTYNSISRIDNMSRIVFPVLFGTFNLVYWATYLNREPVIKGALTPK</sequence>
<evidence type="ECO:0000256" key="15">
    <source>
        <dbReference type="ARBA" id="ARBA00023286"/>
    </source>
</evidence>
<dbReference type="Pfam" id="PF02931">
    <property type="entry name" value="Neur_chan_LBD"/>
    <property type="match status" value="1"/>
</dbReference>
<dbReference type="InterPro" id="IPR018000">
    <property type="entry name" value="Neurotransmitter_ion_chnl_CS"/>
</dbReference>
<evidence type="ECO:0000256" key="3">
    <source>
        <dbReference type="ARBA" id="ARBA00022692"/>
    </source>
</evidence>
<dbReference type="InterPro" id="IPR006029">
    <property type="entry name" value="Neurotrans-gated_channel_TM"/>
</dbReference>
<dbReference type="Gene3D" id="2.70.170.10">
    <property type="entry name" value="Neurotransmitter-gated ion-channel ligand-binding domain"/>
    <property type="match status" value="1"/>
</dbReference>
<keyword evidence="16 18" id="KW-0407">Ion channel</keyword>
<keyword evidence="11" id="KW-0869">Chloride channel</keyword>
<comment type="similarity">
    <text evidence="18">Belongs to the ligand-gated ion channel (TC 1.A.9) family.</text>
</comment>
<comment type="caution">
    <text evidence="18">Lacks conserved residue(s) required for the propagation of feature annotation.</text>
</comment>
<evidence type="ECO:0000256" key="12">
    <source>
        <dbReference type="ARBA" id="ARBA00023180"/>
    </source>
</evidence>
<accession>A0ABS2XHG7</accession>
<keyword evidence="2" id="KW-1003">Cell membrane</keyword>
<organism evidence="21 22">
    <name type="scientific">Polyodon spathula</name>
    <name type="common">North American paddlefish</name>
    <name type="synonym">Squalus spathula</name>
    <dbReference type="NCBI Taxonomy" id="7913"/>
    <lineage>
        <taxon>Eukaryota</taxon>
        <taxon>Metazoa</taxon>
        <taxon>Chordata</taxon>
        <taxon>Craniata</taxon>
        <taxon>Vertebrata</taxon>
        <taxon>Euteleostomi</taxon>
        <taxon>Actinopterygii</taxon>
        <taxon>Chondrostei</taxon>
        <taxon>Acipenseriformes</taxon>
        <taxon>Polyodontidae</taxon>
        <taxon>Polyodon</taxon>
    </lineage>
</organism>
<dbReference type="SUPFAM" id="SSF63712">
    <property type="entry name" value="Nicotinic receptor ligand binding domain-like"/>
    <property type="match status" value="1"/>
</dbReference>
<dbReference type="CDD" id="cd19038">
    <property type="entry name" value="LGIC_ECD_GABAAR_A5"/>
    <property type="match status" value="1"/>
</dbReference>
<name>A0ABS2XHG7_POLSP</name>